<dbReference type="InterPro" id="IPR025948">
    <property type="entry name" value="HTH-like_dom"/>
</dbReference>
<sequence>MCRWAKVSKSGYYAWRNRPLSATAHRKEELVKLITYFFEESEQTYGYRRIHAELTQSGVKASPDTVRRIMAVEGLVA</sequence>
<evidence type="ECO:0000313" key="3">
    <source>
        <dbReference type="Proteomes" id="UP000265962"/>
    </source>
</evidence>
<accession>A0A375I418</accession>
<dbReference type="OrthoDB" id="4281720at2"/>
<keyword evidence="3" id="KW-1185">Reference proteome</keyword>
<organism evidence="2 3">
    <name type="scientific">Propionibacterium ruminifibrarum</name>
    <dbReference type="NCBI Taxonomy" id="1962131"/>
    <lineage>
        <taxon>Bacteria</taxon>
        <taxon>Bacillati</taxon>
        <taxon>Actinomycetota</taxon>
        <taxon>Actinomycetes</taxon>
        <taxon>Propionibacteriales</taxon>
        <taxon>Propionibacteriaceae</taxon>
        <taxon>Propionibacterium</taxon>
    </lineage>
</organism>
<reference evidence="3" key="1">
    <citation type="submission" date="2018-02" db="EMBL/GenBank/DDBJ databases">
        <authorList>
            <person name="Hornung B."/>
        </authorList>
    </citation>
    <scope>NUCLEOTIDE SEQUENCE [LARGE SCALE GENOMIC DNA]</scope>
</reference>
<dbReference type="AlphaFoldDB" id="A0A375I418"/>
<dbReference type="Pfam" id="PF13276">
    <property type="entry name" value="HTH_21"/>
    <property type="match status" value="1"/>
</dbReference>
<proteinExistence type="predicted"/>
<evidence type="ECO:0000313" key="2">
    <source>
        <dbReference type="EMBL" id="SPF68866.1"/>
    </source>
</evidence>
<feature type="domain" description="HTH-like" evidence="1">
    <location>
        <begin position="26"/>
        <end position="77"/>
    </location>
</feature>
<evidence type="ECO:0000259" key="1">
    <source>
        <dbReference type="Pfam" id="PF13276"/>
    </source>
</evidence>
<dbReference type="EMBL" id="OMOH01000006">
    <property type="protein sequence ID" value="SPF68866.1"/>
    <property type="molecule type" value="Genomic_DNA"/>
</dbReference>
<dbReference type="PANTHER" id="PTHR46889">
    <property type="entry name" value="TRANSPOSASE INSF FOR INSERTION SEQUENCE IS3B-RELATED"/>
    <property type="match status" value="1"/>
</dbReference>
<name>A0A375I418_9ACTN</name>
<gene>
    <name evidence="2" type="ORF">PROPJV5_1849</name>
</gene>
<protein>
    <submittedName>
        <fullName evidence="2">HTH-like domain</fullName>
    </submittedName>
</protein>
<dbReference type="PANTHER" id="PTHR46889:SF4">
    <property type="entry name" value="TRANSPOSASE INSO FOR INSERTION SEQUENCE ELEMENT IS911B-RELATED"/>
    <property type="match status" value="1"/>
</dbReference>
<dbReference type="InterPro" id="IPR050900">
    <property type="entry name" value="Transposase_IS3/IS150/IS904"/>
</dbReference>
<dbReference type="Proteomes" id="UP000265962">
    <property type="component" value="Unassembled WGS sequence"/>
</dbReference>